<feature type="compositionally biased region" description="Basic and acidic residues" evidence="5">
    <location>
        <begin position="1"/>
        <end position="12"/>
    </location>
</feature>
<sequence length="682" mass="75886">MSGERHSEDVKLSRSSSSDSHNTISSSIGSDYRRNTPVPLGEEDLEKDTLRKSESHGSYHTSNSMGRRKRSLRKVTSSGESEHTEHSLSRYNTSYSVKEIYGDKSEREIELERTKTRNTILTELSHRVDTENEYNKGDVSDEEKQSLVQRDENLYEDIDDVPVPTKDNGAEFTDIDPELVTWDGDDDPAHPRNWPVSQKCWQTFIVAIYTLISPMSSSVCSPAMAKIAKDFGMHSTILQAFSVSIMVLAWALGPIFIAPLSESDKIGRRTVLNVSIWIIFIFNLVCGFAKNTAQLCVFRFLGGLGGCAALNVGAGTLADLWDNKPRQFAMAAYSLGPQLGPVISPVISGFIVENCAWKWVFFVLAIFNGVVAAVGTVFFRETYSPKLLRQKADRLRKETGNPHLHTIYEMANANKNMKTVISTMTRPLGMLATNPMILGLGSFMAFIYGFMYLMIVTFPRVFEGSYGFSVGITGLMFLPMGLGYVLATAFWTWLIDRFYAKLTERNNGVPKPEYRLPCLCFSGVGTAVGLIWYGWSAQKKLHWIMPCIGSGLFAFFLTAVFQTIQNYLIDMNPRLSASAIAAAAIMRSVFGFALPLAANAMYNRLNYGWGNTMCGFLALALGVPFPLFCLKYGEHLRNWANRRANRSLANLEKENFDRLKAKNDGAEAPVPPAAKTAAKTTT</sequence>
<protein>
    <submittedName>
        <fullName evidence="8">Piso0_001303 protein</fullName>
    </submittedName>
</protein>
<dbReference type="FunFam" id="1.20.1250.20:FF:000011">
    <property type="entry name" value="MFS multidrug transporter, putative"/>
    <property type="match status" value="1"/>
</dbReference>
<feature type="transmembrane region" description="Helical" evidence="6">
    <location>
        <begin position="237"/>
        <end position="258"/>
    </location>
</feature>
<dbReference type="InterPro" id="IPR011701">
    <property type="entry name" value="MFS"/>
</dbReference>
<comment type="subcellular location">
    <subcellularLocation>
        <location evidence="1">Membrane</location>
        <topology evidence="1">Multi-pass membrane protein</topology>
    </subcellularLocation>
</comment>
<proteinExistence type="predicted"/>
<dbReference type="InterPro" id="IPR036259">
    <property type="entry name" value="MFS_trans_sf"/>
</dbReference>
<feature type="transmembrane region" description="Helical" evidence="6">
    <location>
        <begin position="296"/>
        <end position="318"/>
    </location>
</feature>
<keyword evidence="2 6" id="KW-0812">Transmembrane</keyword>
<dbReference type="Proteomes" id="UP000005222">
    <property type="component" value="Chromosome F"/>
</dbReference>
<feature type="transmembrane region" description="Helical" evidence="6">
    <location>
        <begin position="541"/>
        <end position="563"/>
    </location>
</feature>
<organism evidence="8 9">
    <name type="scientific">Pichia sorbitophila (strain ATCC MYA-4447 / BCRC 22081 / CBS 7064 / NBRC 10061 / NRRL Y-12695)</name>
    <name type="common">Hybrid yeast</name>
    <dbReference type="NCBI Taxonomy" id="559304"/>
    <lineage>
        <taxon>Eukaryota</taxon>
        <taxon>Fungi</taxon>
        <taxon>Dikarya</taxon>
        <taxon>Ascomycota</taxon>
        <taxon>Saccharomycotina</taxon>
        <taxon>Pichiomycetes</taxon>
        <taxon>Debaryomycetaceae</taxon>
        <taxon>Millerozyma</taxon>
    </lineage>
</organism>
<feature type="transmembrane region" description="Helical" evidence="6">
    <location>
        <begin position="475"/>
        <end position="495"/>
    </location>
</feature>
<feature type="transmembrane region" description="Helical" evidence="6">
    <location>
        <begin position="436"/>
        <end position="455"/>
    </location>
</feature>
<dbReference type="CDD" id="cd17323">
    <property type="entry name" value="MFS_Tpo1_MDR_like"/>
    <property type="match status" value="1"/>
</dbReference>
<name>G8YME0_PICSO</name>
<dbReference type="EMBL" id="FO082054">
    <property type="protein sequence ID" value="CCE88536.1"/>
    <property type="molecule type" value="Genomic_DNA"/>
</dbReference>
<feature type="compositionally biased region" description="Low complexity" evidence="5">
    <location>
        <begin position="673"/>
        <end position="682"/>
    </location>
</feature>
<evidence type="ECO:0000256" key="5">
    <source>
        <dbReference type="SAM" id="MobiDB-lite"/>
    </source>
</evidence>
<evidence type="ECO:0000313" key="8">
    <source>
        <dbReference type="EMBL" id="CCE88536.1"/>
    </source>
</evidence>
<feature type="region of interest" description="Disordered" evidence="5">
    <location>
        <begin position="1"/>
        <end position="90"/>
    </location>
</feature>
<dbReference type="GO" id="GO:0016020">
    <property type="term" value="C:membrane"/>
    <property type="evidence" value="ECO:0007669"/>
    <property type="project" value="UniProtKB-SubCell"/>
</dbReference>
<feature type="region of interest" description="Disordered" evidence="5">
    <location>
        <begin position="662"/>
        <end position="682"/>
    </location>
</feature>
<feature type="transmembrane region" description="Helical" evidence="6">
    <location>
        <begin position="609"/>
        <end position="633"/>
    </location>
</feature>
<feature type="domain" description="Major facilitator superfamily (MFS) profile" evidence="7">
    <location>
        <begin position="202"/>
        <end position="637"/>
    </location>
</feature>
<keyword evidence="3 6" id="KW-1133">Transmembrane helix</keyword>
<dbReference type="PANTHER" id="PTHR23502">
    <property type="entry name" value="MAJOR FACILITATOR SUPERFAMILY"/>
    <property type="match status" value="1"/>
</dbReference>
<feature type="transmembrane region" description="Helical" evidence="6">
    <location>
        <begin position="201"/>
        <end position="225"/>
    </location>
</feature>
<accession>G8YME0</accession>
<dbReference type="PROSITE" id="PS50850">
    <property type="entry name" value="MFS"/>
    <property type="match status" value="1"/>
</dbReference>
<keyword evidence="4 6" id="KW-0472">Membrane</keyword>
<gene>
    <name evidence="8" type="primary">Piso0_001303</name>
    <name evidence="8" type="ORF">GNLVRS01_PISO0F03525g</name>
</gene>
<dbReference type="InterPro" id="IPR020846">
    <property type="entry name" value="MFS_dom"/>
</dbReference>
<evidence type="ECO:0000256" key="3">
    <source>
        <dbReference type="ARBA" id="ARBA00022989"/>
    </source>
</evidence>
<dbReference type="PANTHER" id="PTHR23502:SF60">
    <property type="entry name" value="MAJOR FACILITATOR SUPERFAMILY (MFS) PROFILE DOMAIN-CONTAINING PROTEIN-RELATED"/>
    <property type="match status" value="1"/>
</dbReference>
<dbReference type="GO" id="GO:0022857">
    <property type="term" value="F:transmembrane transporter activity"/>
    <property type="evidence" value="ECO:0007669"/>
    <property type="project" value="InterPro"/>
</dbReference>
<dbReference type="Gene3D" id="1.20.1250.20">
    <property type="entry name" value="MFS general substrate transporter like domains"/>
    <property type="match status" value="1"/>
</dbReference>
<dbReference type="InParanoid" id="G8YME0"/>
<evidence type="ECO:0000313" key="9">
    <source>
        <dbReference type="Proteomes" id="UP000005222"/>
    </source>
</evidence>
<feature type="transmembrane region" description="Helical" evidence="6">
    <location>
        <begin position="575"/>
        <end position="597"/>
    </location>
</feature>
<dbReference type="AlphaFoldDB" id="G8YME0"/>
<feature type="transmembrane region" description="Helical" evidence="6">
    <location>
        <begin position="516"/>
        <end position="535"/>
    </location>
</feature>
<dbReference type="SUPFAM" id="SSF103473">
    <property type="entry name" value="MFS general substrate transporter"/>
    <property type="match status" value="1"/>
</dbReference>
<evidence type="ECO:0000256" key="1">
    <source>
        <dbReference type="ARBA" id="ARBA00004141"/>
    </source>
</evidence>
<dbReference type="HOGENOM" id="CLU_008455_1_3_1"/>
<dbReference type="eggNOG" id="KOG0255">
    <property type="taxonomic scope" value="Eukaryota"/>
</dbReference>
<keyword evidence="9" id="KW-1185">Reference proteome</keyword>
<evidence type="ECO:0000256" key="6">
    <source>
        <dbReference type="SAM" id="Phobius"/>
    </source>
</evidence>
<evidence type="ECO:0000256" key="2">
    <source>
        <dbReference type="ARBA" id="ARBA00022692"/>
    </source>
</evidence>
<reference evidence="8 9" key="1">
    <citation type="journal article" date="2012" name="G3 (Bethesda)">
        <title>Pichia sorbitophila, an interspecies yeast hybrid reveals early steps of genome resolution following polyploidization.</title>
        <authorList>
            <person name="Leh Louis V."/>
            <person name="Despons L."/>
            <person name="Friedrich A."/>
            <person name="Martin T."/>
            <person name="Durrens P."/>
            <person name="Casaregola S."/>
            <person name="Neuveglise C."/>
            <person name="Fairhead C."/>
            <person name="Marck C."/>
            <person name="Cruz J.A."/>
            <person name="Straub M.L."/>
            <person name="Kugler V."/>
            <person name="Sacerdot C."/>
            <person name="Uzunov Z."/>
            <person name="Thierry A."/>
            <person name="Weiss S."/>
            <person name="Bleykasten C."/>
            <person name="De Montigny J."/>
            <person name="Jacques N."/>
            <person name="Jung P."/>
            <person name="Lemaire M."/>
            <person name="Mallet S."/>
            <person name="Morel G."/>
            <person name="Richard G.F."/>
            <person name="Sarkar A."/>
            <person name="Savel G."/>
            <person name="Schacherer J."/>
            <person name="Seret M.L."/>
            <person name="Talla E."/>
            <person name="Samson G."/>
            <person name="Jubin C."/>
            <person name="Poulain J."/>
            <person name="Vacherie B."/>
            <person name="Barbe V."/>
            <person name="Pelletier E."/>
            <person name="Sherman D.J."/>
            <person name="Westhof E."/>
            <person name="Weissenbach J."/>
            <person name="Baret P.V."/>
            <person name="Wincker P."/>
            <person name="Gaillardin C."/>
            <person name="Dujon B."/>
            <person name="Souciet J.L."/>
        </authorList>
    </citation>
    <scope>NUCLEOTIDE SEQUENCE [LARGE SCALE GENOMIC DNA]</scope>
    <source>
        <strain evidence="9">ATCC MYA-4447 / BCRC 22081 / CBS 7064 / NBRC 10061 / NRRL Y-12695</strain>
    </source>
</reference>
<feature type="compositionally biased region" description="Low complexity" evidence="5">
    <location>
        <begin position="13"/>
        <end position="30"/>
    </location>
</feature>
<feature type="transmembrane region" description="Helical" evidence="6">
    <location>
        <begin position="359"/>
        <end position="379"/>
    </location>
</feature>
<evidence type="ECO:0000259" key="7">
    <source>
        <dbReference type="PROSITE" id="PS50850"/>
    </source>
</evidence>
<feature type="compositionally biased region" description="Basic and acidic residues" evidence="5">
    <location>
        <begin position="47"/>
        <end position="57"/>
    </location>
</feature>
<evidence type="ECO:0000256" key="4">
    <source>
        <dbReference type="ARBA" id="ARBA00023136"/>
    </source>
</evidence>
<feature type="transmembrane region" description="Helical" evidence="6">
    <location>
        <begin position="270"/>
        <end position="289"/>
    </location>
</feature>
<dbReference type="Pfam" id="PF07690">
    <property type="entry name" value="MFS_1"/>
    <property type="match status" value="1"/>
</dbReference>
<dbReference type="OrthoDB" id="3936150at2759"/>
<dbReference type="OMA" id="HTIFEVA"/>
<dbReference type="STRING" id="559304.G8YME0"/>